<comment type="caution">
    <text evidence="9">The sequence shown here is derived from an EMBL/GenBank/DDBJ whole genome shotgun (WGS) entry which is preliminary data.</text>
</comment>
<feature type="transmembrane region" description="Helical" evidence="7">
    <location>
        <begin position="345"/>
        <end position="364"/>
    </location>
</feature>
<feature type="transmembrane region" description="Helical" evidence="7">
    <location>
        <begin position="24"/>
        <end position="50"/>
    </location>
</feature>
<dbReference type="Gene3D" id="1.20.1250.20">
    <property type="entry name" value="MFS general substrate transporter like domains"/>
    <property type="match status" value="1"/>
</dbReference>
<comment type="subcellular location">
    <subcellularLocation>
        <location evidence="1">Cell membrane</location>
        <topology evidence="1">Multi-pass membrane protein</topology>
    </subcellularLocation>
</comment>
<dbReference type="InterPro" id="IPR020846">
    <property type="entry name" value="MFS_dom"/>
</dbReference>
<feature type="transmembrane region" description="Helical" evidence="7">
    <location>
        <begin position="278"/>
        <end position="301"/>
    </location>
</feature>
<gene>
    <name evidence="9" type="ORF">AN277_0203115</name>
</gene>
<sequence>MTPTTGTHPTAAQPPHPASARRRWAALSVLMLPVLLVAVDNTVLSFALPAISEALRPSGNQLLWIVDVYPLVLAGLLVPMGSLGDRIGRRRLLLIGATGFTALSAAAAFAPSAGWLVAARAAMGFFGAMLMPATLSLIRNIFPNPHERRLAIAIWAAGFSGGAALGPIVGGFLLEHFTWGSVFLLAVPVMLPLLALGPILVPESRDPHPGPVDPWSILLALATMTPLIYGIKTFATEGPGWQALVPAAVALAAGFAFVRRQLRRPEPMLDVRLFRNPVFTGAILSNLFSVFSLVGFLYYISQHLQLVSGYSPMRAGFLLLPGLAITIVAGLVVVRLVKRWRPSRVVTGGLLLNAAGFALAAWAGPQGSDVGLIAAFAVLGAGIGFAETIANDMILAAVPAQKAGAASAISETAYETGSVLGTAVLGSVLNFAYRLHLEIPAGVPDDAREASRETLGGAVDTAGTLPGQLGEALLDSARRAFDSGVLITSLIGVVLMLAAAVMAWRTLGGADEKLETTRD</sequence>
<feature type="transmembrane region" description="Helical" evidence="7">
    <location>
        <begin position="241"/>
        <end position="258"/>
    </location>
</feature>
<protein>
    <submittedName>
        <fullName evidence="9">MFS transporter</fullName>
    </submittedName>
</protein>
<dbReference type="PANTHER" id="PTHR42718">
    <property type="entry name" value="MAJOR FACILITATOR SUPERFAMILY MULTIDRUG TRANSPORTER MFSC"/>
    <property type="match status" value="1"/>
</dbReference>
<keyword evidence="10" id="KW-1185">Reference proteome</keyword>
<evidence type="ECO:0000256" key="4">
    <source>
        <dbReference type="ARBA" id="ARBA00022692"/>
    </source>
</evidence>
<evidence type="ECO:0000313" key="10">
    <source>
        <dbReference type="Proteomes" id="UP000053171"/>
    </source>
</evidence>
<feature type="transmembrane region" description="Helical" evidence="7">
    <location>
        <begin position="117"/>
        <end position="138"/>
    </location>
</feature>
<evidence type="ECO:0000259" key="8">
    <source>
        <dbReference type="PROSITE" id="PS50850"/>
    </source>
</evidence>
<name>A0A199NV28_9MICC</name>
<proteinExistence type="predicted"/>
<keyword evidence="2" id="KW-0813">Transport</keyword>
<keyword evidence="3" id="KW-1003">Cell membrane</keyword>
<reference evidence="9" key="1">
    <citation type="submission" date="2016-06" db="EMBL/GenBank/DDBJ databases">
        <title>Identification of putative biosynthetic pathways for the production of bioactive secondary metabolites by the marine actinomycete Kocuria kristinae RUTW2-3.</title>
        <authorList>
            <person name="Waterworth S.C."/>
            <person name="Walmsley T.A."/>
            <person name="Matongo T."/>
            <person name="Davies-Coleman M.T."/>
            <person name="Dorrington R.A."/>
        </authorList>
    </citation>
    <scope>NUCLEOTIDE SEQUENCE [LARGE SCALE GENOMIC DNA]</scope>
    <source>
        <strain evidence="9">RUTW2-3</strain>
    </source>
</reference>
<feature type="domain" description="Major facilitator superfamily (MFS) profile" evidence="8">
    <location>
        <begin position="26"/>
        <end position="507"/>
    </location>
</feature>
<dbReference type="PROSITE" id="PS50850">
    <property type="entry name" value="MFS"/>
    <property type="match status" value="1"/>
</dbReference>
<feature type="transmembrane region" description="Helical" evidence="7">
    <location>
        <begin position="212"/>
        <end position="229"/>
    </location>
</feature>
<dbReference type="AlphaFoldDB" id="A0A199NV28"/>
<feature type="transmembrane region" description="Helical" evidence="7">
    <location>
        <begin position="62"/>
        <end position="80"/>
    </location>
</feature>
<dbReference type="InterPro" id="IPR011701">
    <property type="entry name" value="MFS"/>
</dbReference>
<dbReference type="CDD" id="cd17321">
    <property type="entry name" value="MFS_MMR_MDR_like"/>
    <property type="match status" value="1"/>
</dbReference>
<feature type="transmembrane region" description="Helical" evidence="7">
    <location>
        <begin position="150"/>
        <end position="173"/>
    </location>
</feature>
<dbReference type="GO" id="GO:0005886">
    <property type="term" value="C:plasma membrane"/>
    <property type="evidence" value="ECO:0007669"/>
    <property type="project" value="UniProtKB-SubCell"/>
</dbReference>
<keyword evidence="4 7" id="KW-0812">Transmembrane</keyword>
<dbReference type="Proteomes" id="UP000053171">
    <property type="component" value="Unassembled WGS sequence"/>
</dbReference>
<feature type="transmembrane region" description="Helical" evidence="7">
    <location>
        <begin position="370"/>
        <end position="390"/>
    </location>
</feature>
<feature type="transmembrane region" description="Helical" evidence="7">
    <location>
        <begin position="179"/>
        <end position="200"/>
    </location>
</feature>
<evidence type="ECO:0000256" key="3">
    <source>
        <dbReference type="ARBA" id="ARBA00022475"/>
    </source>
</evidence>
<evidence type="ECO:0000256" key="6">
    <source>
        <dbReference type="ARBA" id="ARBA00023136"/>
    </source>
</evidence>
<feature type="transmembrane region" description="Helical" evidence="7">
    <location>
        <begin position="484"/>
        <end position="504"/>
    </location>
</feature>
<evidence type="ECO:0000256" key="7">
    <source>
        <dbReference type="SAM" id="Phobius"/>
    </source>
</evidence>
<evidence type="ECO:0000256" key="5">
    <source>
        <dbReference type="ARBA" id="ARBA00022989"/>
    </source>
</evidence>
<dbReference type="EMBL" id="LJBJ02000004">
    <property type="protein sequence ID" value="OAX52458.1"/>
    <property type="molecule type" value="Genomic_DNA"/>
</dbReference>
<accession>A0A199NV28</accession>
<dbReference type="SUPFAM" id="SSF103473">
    <property type="entry name" value="MFS general substrate transporter"/>
    <property type="match status" value="1"/>
</dbReference>
<keyword evidence="5 7" id="KW-1133">Transmembrane helix</keyword>
<feature type="transmembrane region" description="Helical" evidence="7">
    <location>
        <begin position="313"/>
        <end position="333"/>
    </location>
</feature>
<dbReference type="Pfam" id="PF07690">
    <property type="entry name" value="MFS_1"/>
    <property type="match status" value="1"/>
</dbReference>
<dbReference type="InterPro" id="IPR036259">
    <property type="entry name" value="MFS_trans_sf"/>
</dbReference>
<dbReference type="PANTHER" id="PTHR42718:SF47">
    <property type="entry name" value="METHYL VIOLOGEN RESISTANCE PROTEIN SMVA"/>
    <property type="match status" value="1"/>
</dbReference>
<feature type="transmembrane region" description="Helical" evidence="7">
    <location>
        <begin position="92"/>
        <end position="111"/>
    </location>
</feature>
<evidence type="ECO:0000256" key="1">
    <source>
        <dbReference type="ARBA" id="ARBA00004651"/>
    </source>
</evidence>
<organism evidence="9 10">
    <name type="scientific">Rothia kristinae</name>
    <dbReference type="NCBI Taxonomy" id="37923"/>
    <lineage>
        <taxon>Bacteria</taxon>
        <taxon>Bacillati</taxon>
        <taxon>Actinomycetota</taxon>
        <taxon>Actinomycetes</taxon>
        <taxon>Micrococcales</taxon>
        <taxon>Micrococcaceae</taxon>
        <taxon>Rothia</taxon>
    </lineage>
</organism>
<dbReference type="GO" id="GO:0022857">
    <property type="term" value="F:transmembrane transporter activity"/>
    <property type="evidence" value="ECO:0007669"/>
    <property type="project" value="InterPro"/>
</dbReference>
<evidence type="ECO:0000313" key="9">
    <source>
        <dbReference type="EMBL" id="OAX52458.1"/>
    </source>
</evidence>
<keyword evidence="6 7" id="KW-0472">Membrane</keyword>
<evidence type="ECO:0000256" key="2">
    <source>
        <dbReference type="ARBA" id="ARBA00022448"/>
    </source>
</evidence>